<comment type="caution">
    <text evidence="2">The sequence shown here is derived from an EMBL/GenBank/DDBJ whole genome shotgun (WGS) entry which is preliminary data.</text>
</comment>
<keyword evidence="1" id="KW-0812">Transmembrane</keyword>
<keyword evidence="1" id="KW-0472">Membrane</keyword>
<dbReference type="AlphaFoldDB" id="A0AAN9MX63"/>
<feature type="transmembrane region" description="Helical" evidence="1">
    <location>
        <begin position="68"/>
        <end position="87"/>
    </location>
</feature>
<keyword evidence="3" id="KW-1185">Reference proteome</keyword>
<name>A0AAN9MX63_CANGL</name>
<evidence type="ECO:0000256" key="1">
    <source>
        <dbReference type="SAM" id="Phobius"/>
    </source>
</evidence>
<keyword evidence="1" id="KW-1133">Transmembrane helix</keyword>
<accession>A0AAN9MX63</accession>
<sequence length="88" mass="9621">MMANSWGDKSGHGWSQAHSIGGLATSHAMEHFLHYITVAVFVTALMLGPTLNITTPNQELFPSLSLSFSQPLSTLPSFFSTSFLFLFN</sequence>
<protein>
    <submittedName>
        <fullName evidence="2">Uncharacterized protein</fullName>
    </submittedName>
</protein>
<dbReference type="EMBL" id="JAYMYQ010000001">
    <property type="protein sequence ID" value="KAK7362684.1"/>
    <property type="molecule type" value="Genomic_DNA"/>
</dbReference>
<proteinExistence type="predicted"/>
<feature type="transmembrane region" description="Helical" evidence="1">
    <location>
        <begin position="32"/>
        <end position="48"/>
    </location>
</feature>
<dbReference type="Proteomes" id="UP001367508">
    <property type="component" value="Unassembled WGS sequence"/>
</dbReference>
<gene>
    <name evidence="2" type="ORF">VNO77_04804</name>
</gene>
<evidence type="ECO:0000313" key="3">
    <source>
        <dbReference type="Proteomes" id="UP001367508"/>
    </source>
</evidence>
<evidence type="ECO:0000313" key="2">
    <source>
        <dbReference type="EMBL" id="KAK7362684.1"/>
    </source>
</evidence>
<reference evidence="2 3" key="1">
    <citation type="submission" date="2024-01" db="EMBL/GenBank/DDBJ databases">
        <title>The genomes of 5 underutilized Papilionoideae crops provide insights into root nodulation and disease resistanc.</title>
        <authorList>
            <person name="Jiang F."/>
        </authorList>
    </citation>
    <scope>NUCLEOTIDE SEQUENCE [LARGE SCALE GENOMIC DNA]</scope>
    <source>
        <strain evidence="2">LVBAO_FW01</strain>
        <tissue evidence="2">Leaves</tissue>
    </source>
</reference>
<organism evidence="2 3">
    <name type="scientific">Canavalia gladiata</name>
    <name type="common">Sword bean</name>
    <name type="synonym">Dolichos gladiatus</name>
    <dbReference type="NCBI Taxonomy" id="3824"/>
    <lineage>
        <taxon>Eukaryota</taxon>
        <taxon>Viridiplantae</taxon>
        <taxon>Streptophyta</taxon>
        <taxon>Embryophyta</taxon>
        <taxon>Tracheophyta</taxon>
        <taxon>Spermatophyta</taxon>
        <taxon>Magnoliopsida</taxon>
        <taxon>eudicotyledons</taxon>
        <taxon>Gunneridae</taxon>
        <taxon>Pentapetalae</taxon>
        <taxon>rosids</taxon>
        <taxon>fabids</taxon>
        <taxon>Fabales</taxon>
        <taxon>Fabaceae</taxon>
        <taxon>Papilionoideae</taxon>
        <taxon>50 kb inversion clade</taxon>
        <taxon>NPAAA clade</taxon>
        <taxon>indigoferoid/millettioid clade</taxon>
        <taxon>Phaseoleae</taxon>
        <taxon>Canavalia</taxon>
    </lineage>
</organism>